<evidence type="ECO:0000313" key="2">
    <source>
        <dbReference type="EMBL" id="GAA1014572.1"/>
    </source>
</evidence>
<name>A0ABN1T400_9ACTN</name>
<keyword evidence="3" id="KW-1185">Reference proteome</keyword>
<evidence type="ECO:0000256" key="1">
    <source>
        <dbReference type="SAM" id="MobiDB-lite"/>
    </source>
</evidence>
<accession>A0ABN1T400</accession>
<dbReference type="InterPro" id="IPR011051">
    <property type="entry name" value="RmlC_Cupin_sf"/>
</dbReference>
<evidence type="ECO:0008006" key="4">
    <source>
        <dbReference type="Google" id="ProtNLM"/>
    </source>
</evidence>
<dbReference type="SUPFAM" id="SSF51182">
    <property type="entry name" value="RmlC-like cupins"/>
    <property type="match status" value="1"/>
</dbReference>
<dbReference type="Proteomes" id="UP001501072">
    <property type="component" value="Unassembled WGS sequence"/>
</dbReference>
<sequence>MSANTVFAGVVPGVLSWPTVRCRTLPTRALGETARAGPGFLSQLERGQVNAFTGMLRRIAATLGLTMTGLFDQNSAPGSRVVRRVELDGRAHEPEADDSTEYRSSVPHRVVDNHKAPAEVLWNISPPTSD</sequence>
<evidence type="ECO:0000313" key="3">
    <source>
        <dbReference type="Proteomes" id="UP001501072"/>
    </source>
</evidence>
<proteinExistence type="predicted"/>
<gene>
    <name evidence="2" type="ORF">GCM10009564_44580</name>
</gene>
<feature type="region of interest" description="Disordered" evidence="1">
    <location>
        <begin position="87"/>
        <end position="111"/>
    </location>
</feature>
<organism evidence="2 3">
    <name type="scientific">Streptomyces thermogriseus</name>
    <dbReference type="NCBI Taxonomy" id="75292"/>
    <lineage>
        <taxon>Bacteria</taxon>
        <taxon>Bacillati</taxon>
        <taxon>Actinomycetota</taxon>
        <taxon>Actinomycetes</taxon>
        <taxon>Kitasatosporales</taxon>
        <taxon>Streptomycetaceae</taxon>
        <taxon>Streptomyces</taxon>
    </lineage>
</organism>
<dbReference type="RefSeq" id="WP_346073899.1">
    <property type="nucleotide sequence ID" value="NZ_BAAAHU010000055.1"/>
</dbReference>
<dbReference type="EMBL" id="BAAAHU010000055">
    <property type="protein sequence ID" value="GAA1014572.1"/>
    <property type="molecule type" value="Genomic_DNA"/>
</dbReference>
<comment type="caution">
    <text evidence="2">The sequence shown here is derived from an EMBL/GenBank/DDBJ whole genome shotgun (WGS) entry which is preliminary data.</text>
</comment>
<protein>
    <recommendedName>
        <fullName evidence="4">HTH cro/C1-type domain-containing protein</fullName>
    </recommendedName>
</protein>
<reference evidence="2 3" key="1">
    <citation type="journal article" date="2019" name="Int. J. Syst. Evol. Microbiol.">
        <title>The Global Catalogue of Microorganisms (GCM) 10K type strain sequencing project: providing services to taxonomists for standard genome sequencing and annotation.</title>
        <authorList>
            <consortium name="The Broad Institute Genomics Platform"/>
            <consortium name="The Broad Institute Genome Sequencing Center for Infectious Disease"/>
            <person name="Wu L."/>
            <person name="Ma J."/>
        </authorList>
    </citation>
    <scope>NUCLEOTIDE SEQUENCE [LARGE SCALE GENOMIC DNA]</scope>
    <source>
        <strain evidence="2 3">JCM 11269</strain>
    </source>
</reference>